<name>A0A143YRM2_9LACT</name>
<dbReference type="InterPro" id="IPR047951">
    <property type="entry name" value="Transpos_ISL3"/>
</dbReference>
<dbReference type="EMBL" id="FJNB01000008">
    <property type="protein sequence ID" value="CZQ95928.1"/>
    <property type="molecule type" value="Genomic_DNA"/>
</dbReference>
<evidence type="ECO:0000313" key="4">
    <source>
        <dbReference type="Proteomes" id="UP000076878"/>
    </source>
</evidence>
<dbReference type="EMBL" id="FNYT01000007">
    <property type="protein sequence ID" value="SEJ05330.1"/>
    <property type="molecule type" value="Genomic_DNA"/>
</dbReference>
<dbReference type="InterPro" id="IPR002560">
    <property type="entry name" value="Transposase_DDE"/>
</dbReference>
<dbReference type="PANTHER" id="PTHR33498:SF1">
    <property type="entry name" value="TRANSPOSASE FOR INSERTION SEQUENCE ELEMENT IS1557"/>
    <property type="match status" value="1"/>
</dbReference>
<proteinExistence type="predicted"/>
<feature type="domain" description="Transposase IS204/IS1001/IS1096/IS1165 DDE" evidence="1">
    <location>
        <begin position="1"/>
        <end position="86"/>
    </location>
</feature>
<dbReference type="PANTHER" id="PTHR33498">
    <property type="entry name" value="TRANSPOSASE FOR INSERTION SEQUENCE ELEMENT IS1557"/>
    <property type="match status" value="1"/>
</dbReference>
<sequence length="143" mass="16269">MCIDDFALCRRVDYGTIMVDSQSHKIIDKIHSRTIDDVAAWLKLYPHLTIVSRDGATLYKNAVIEANPNIQHVSDRFHLLKNLTDYAKKAIQGLLPSKIILAPPEDTIEIPINKAIEHYTDFDRNKLVKVQEVNAPSVNTFEN</sequence>
<dbReference type="Pfam" id="PF01610">
    <property type="entry name" value="DDE_Tnp_ISL3"/>
    <property type="match status" value="1"/>
</dbReference>
<accession>A0A143YRM2</accession>
<dbReference type="AlphaFoldDB" id="A0A143YRM2"/>
<evidence type="ECO:0000259" key="1">
    <source>
        <dbReference type="Pfam" id="PF01610"/>
    </source>
</evidence>
<dbReference type="Proteomes" id="UP000199280">
    <property type="component" value="Unassembled WGS sequence"/>
</dbReference>
<reference evidence="2 4" key="1">
    <citation type="submission" date="2016-02" db="EMBL/GenBank/DDBJ databases">
        <authorList>
            <person name="Wen L."/>
            <person name="He K."/>
            <person name="Yang H."/>
        </authorList>
    </citation>
    <scope>NUCLEOTIDE SEQUENCE [LARGE SCALE GENOMIC DNA]</scope>
    <source>
        <strain evidence="2">Trichococcus_R210</strain>
    </source>
</reference>
<organism evidence="2 4">
    <name type="scientific">Trichococcus ilyis</name>
    <dbReference type="NCBI Taxonomy" id="640938"/>
    <lineage>
        <taxon>Bacteria</taxon>
        <taxon>Bacillati</taxon>
        <taxon>Bacillota</taxon>
        <taxon>Bacilli</taxon>
        <taxon>Lactobacillales</taxon>
        <taxon>Carnobacteriaceae</taxon>
        <taxon>Trichococcus</taxon>
    </lineage>
</organism>
<evidence type="ECO:0000313" key="5">
    <source>
        <dbReference type="Proteomes" id="UP000199280"/>
    </source>
</evidence>
<evidence type="ECO:0000313" key="3">
    <source>
        <dbReference type="EMBL" id="SEJ05330.1"/>
    </source>
</evidence>
<dbReference type="STRING" id="640938.TR210_1349"/>
<reference evidence="3 5" key="2">
    <citation type="submission" date="2016-10" db="EMBL/GenBank/DDBJ databases">
        <authorList>
            <person name="Varghese N."/>
            <person name="Submissions S."/>
        </authorList>
    </citation>
    <scope>NUCLEOTIDE SEQUENCE [LARGE SCALE GENOMIC DNA]</scope>
    <source>
        <strain evidence="3 5">DSM 22150</strain>
    </source>
</reference>
<dbReference type="Proteomes" id="UP000076878">
    <property type="component" value="Unassembled WGS sequence"/>
</dbReference>
<keyword evidence="5" id="KW-1185">Reference proteome</keyword>
<protein>
    <submittedName>
        <fullName evidence="2 3">Transposase</fullName>
    </submittedName>
</protein>
<dbReference type="RefSeq" id="WP_068622762.1">
    <property type="nucleotide sequence ID" value="NZ_FJNB01000008.1"/>
</dbReference>
<evidence type="ECO:0000313" key="2">
    <source>
        <dbReference type="EMBL" id="CZQ95928.1"/>
    </source>
</evidence>
<gene>
    <name evidence="3" type="ORF">SAMN05216375_1071</name>
    <name evidence="2" type="ORF">TR210_1349</name>
</gene>